<protein>
    <submittedName>
        <fullName evidence="1">Uncharacterized protein</fullName>
    </submittedName>
</protein>
<proteinExistence type="predicted"/>
<comment type="caution">
    <text evidence="1">The sequence shown here is derived from an EMBL/GenBank/DDBJ whole genome shotgun (WGS) entry which is preliminary data.</text>
</comment>
<name>A0A9D3UF48_9ROSI</name>
<accession>A0A9D3UF48</accession>
<dbReference type="EMBL" id="JAIQCV010000012">
    <property type="protein sequence ID" value="KAH1039514.1"/>
    <property type="molecule type" value="Genomic_DNA"/>
</dbReference>
<evidence type="ECO:0000313" key="2">
    <source>
        <dbReference type="Proteomes" id="UP000828251"/>
    </source>
</evidence>
<keyword evidence="2" id="KW-1185">Reference proteome</keyword>
<sequence>MEVAEQEAHLIAEAEERFMKLTEIREAKFMQMMDAREKKKCTLLFFAVEFQSSRLDDKAFSSDDDE</sequence>
<dbReference type="OrthoDB" id="1001157at2759"/>
<dbReference type="Proteomes" id="UP000828251">
    <property type="component" value="Unassembled WGS sequence"/>
</dbReference>
<dbReference type="AlphaFoldDB" id="A0A9D3UF48"/>
<reference evidence="1 2" key="1">
    <citation type="journal article" date="2021" name="Plant Biotechnol. J.">
        <title>Multi-omics assisted identification of the key and species-specific regulatory components of drought-tolerant mechanisms in Gossypium stocksii.</title>
        <authorList>
            <person name="Yu D."/>
            <person name="Ke L."/>
            <person name="Zhang D."/>
            <person name="Wu Y."/>
            <person name="Sun Y."/>
            <person name="Mei J."/>
            <person name="Sun J."/>
            <person name="Sun Y."/>
        </authorList>
    </citation>
    <scope>NUCLEOTIDE SEQUENCE [LARGE SCALE GENOMIC DNA]</scope>
    <source>
        <strain evidence="2">cv. E1</strain>
        <tissue evidence="1">Leaf</tissue>
    </source>
</reference>
<gene>
    <name evidence="1" type="ORF">J1N35_041257</name>
</gene>
<organism evidence="1 2">
    <name type="scientific">Gossypium stocksii</name>
    <dbReference type="NCBI Taxonomy" id="47602"/>
    <lineage>
        <taxon>Eukaryota</taxon>
        <taxon>Viridiplantae</taxon>
        <taxon>Streptophyta</taxon>
        <taxon>Embryophyta</taxon>
        <taxon>Tracheophyta</taxon>
        <taxon>Spermatophyta</taxon>
        <taxon>Magnoliopsida</taxon>
        <taxon>eudicotyledons</taxon>
        <taxon>Gunneridae</taxon>
        <taxon>Pentapetalae</taxon>
        <taxon>rosids</taxon>
        <taxon>malvids</taxon>
        <taxon>Malvales</taxon>
        <taxon>Malvaceae</taxon>
        <taxon>Malvoideae</taxon>
        <taxon>Gossypium</taxon>
    </lineage>
</organism>
<evidence type="ECO:0000313" key="1">
    <source>
        <dbReference type="EMBL" id="KAH1039514.1"/>
    </source>
</evidence>